<organism evidence="1 2">
    <name type="scientific">Anaerotignum faecicola</name>
    <dbReference type="NCBI Taxonomy" id="2358141"/>
    <lineage>
        <taxon>Bacteria</taxon>
        <taxon>Bacillati</taxon>
        <taxon>Bacillota</taxon>
        <taxon>Clostridia</taxon>
        <taxon>Lachnospirales</taxon>
        <taxon>Anaerotignaceae</taxon>
        <taxon>Anaerotignum</taxon>
    </lineage>
</organism>
<dbReference type="AlphaFoldDB" id="A0A401LF03"/>
<reference evidence="1 2" key="1">
    <citation type="submission" date="2018-10" db="EMBL/GenBank/DDBJ databases">
        <title>Draft Genome Sequence of Anaerotignum sp. KCTC 15736.</title>
        <authorList>
            <person name="Choi S.H."/>
            <person name="Kim J.S."/>
            <person name="Kang S.W."/>
            <person name="Lee J.S."/>
            <person name="Park S.H."/>
        </authorList>
    </citation>
    <scope>NUCLEOTIDE SEQUENCE [LARGE SCALE GENOMIC DNA]</scope>
    <source>
        <strain evidence="1 2">KCTC 15736</strain>
    </source>
</reference>
<proteinExistence type="predicted"/>
<comment type="caution">
    <text evidence="1">The sequence shown here is derived from an EMBL/GenBank/DDBJ whole genome shotgun (WGS) entry which is preliminary data.</text>
</comment>
<accession>A0A401LF03</accession>
<keyword evidence="2" id="KW-1185">Reference proteome</keyword>
<dbReference type="EMBL" id="BHVZ01000010">
    <property type="protein sequence ID" value="GCB30157.1"/>
    <property type="molecule type" value="Genomic_DNA"/>
</dbReference>
<name>A0A401LF03_9FIRM</name>
<dbReference type="Proteomes" id="UP000287361">
    <property type="component" value="Unassembled WGS sequence"/>
</dbReference>
<evidence type="ECO:0000313" key="1">
    <source>
        <dbReference type="EMBL" id="GCB30157.1"/>
    </source>
</evidence>
<evidence type="ECO:0000313" key="2">
    <source>
        <dbReference type="Proteomes" id="UP000287361"/>
    </source>
</evidence>
<gene>
    <name evidence="1" type="ORF">KGMB03357_18180</name>
</gene>
<protein>
    <submittedName>
        <fullName evidence="1">Uncharacterized protein</fullName>
    </submittedName>
</protein>
<sequence>MAGIKKALEVPEMPVGRLKQELKIGAAVTVSKYSLLKDYTYIQREKRSGTVAVLSRYIVVLDFGCYQECFRYTQFFECGGDRLRLQ</sequence>